<gene>
    <name evidence="2" type="ORF">ACFQEV_11995</name>
</gene>
<proteinExistence type="predicted"/>
<evidence type="ECO:0000313" key="2">
    <source>
        <dbReference type="EMBL" id="MFC6825707.1"/>
    </source>
</evidence>
<feature type="region of interest" description="Disordered" evidence="1">
    <location>
        <begin position="43"/>
        <end position="63"/>
    </location>
</feature>
<dbReference type="Proteomes" id="UP001596408">
    <property type="component" value="Unassembled WGS sequence"/>
</dbReference>
<dbReference type="EMBL" id="JBHSXH010000015">
    <property type="protein sequence ID" value="MFC6825707.1"/>
    <property type="molecule type" value="Genomic_DNA"/>
</dbReference>
<keyword evidence="3" id="KW-1185">Reference proteome</keyword>
<protein>
    <recommendedName>
        <fullName evidence="4">Small CPxCG-related zinc finger protein</fullName>
    </recommendedName>
</protein>
<evidence type="ECO:0000313" key="3">
    <source>
        <dbReference type="Proteomes" id="UP001596408"/>
    </source>
</evidence>
<organism evidence="2 3">
    <name type="scientific">Halopelagius fulvigenes</name>
    <dbReference type="NCBI Taxonomy" id="1198324"/>
    <lineage>
        <taxon>Archaea</taxon>
        <taxon>Methanobacteriati</taxon>
        <taxon>Methanobacteriota</taxon>
        <taxon>Stenosarchaea group</taxon>
        <taxon>Halobacteria</taxon>
        <taxon>Halobacteriales</taxon>
        <taxon>Haloferacaceae</taxon>
    </lineage>
</organism>
<dbReference type="AlphaFoldDB" id="A0ABD5U4Q6"/>
<dbReference type="RefSeq" id="WP_379696188.1">
    <property type="nucleotide sequence ID" value="NZ_JBHSXH010000015.1"/>
</dbReference>
<evidence type="ECO:0000256" key="1">
    <source>
        <dbReference type="SAM" id="MobiDB-lite"/>
    </source>
</evidence>
<evidence type="ECO:0008006" key="4">
    <source>
        <dbReference type="Google" id="ProtNLM"/>
    </source>
</evidence>
<name>A0ABD5U4Q6_9EURY</name>
<accession>A0ABD5U4Q6</accession>
<reference evidence="2 3" key="1">
    <citation type="journal article" date="2019" name="Int. J. Syst. Evol. Microbiol.">
        <title>The Global Catalogue of Microorganisms (GCM) 10K type strain sequencing project: providing services to taxonomists for standard genome sequencing and annotation.</title>
        <authorList>
            <consortium name="The Broad Institute Genomics Platform"/>
            <consortium name="The Broad Institute Genome Sequencing Center for Infectious Disease"/>
            <person name="Wu L."/>
            <person name="Ma J."/>
        </authorList>
    </citation>
    <scope>NUCLEOTIDE SEQUENCE [LARGE SCALE GENOMIC DNA]</scope>
    <source>
        <strain evidence="2 3">YIM 94188</strain>
    </source>
</reference>
<comment type="caution">
    <text evidence="2">The sequence shown here is derived from an EMBL/GenBank/DDBJ whole genome shotgun (WGS) entry which is preliminary data.</text>
</comment>
<sequence length="63" mass="6735">MAEAECQRCGSPASSRPLYGVSLWGLCYPCWDYLAEFRPSNLPGRGPHAATDQTGLDAFGGEA</sequence>